<keyword evidence="1" id="KW-0732">Signal</keyword>
<feature type="chain" id="PRO_5001905392" evidence="1">
    <location>
        <begin position="19"/>
        <end position="135"/>
    </location>
</feature>
<dbReference type="Proteomes" id="UP000029264">
    <property type="component" value="Unassembled WGS sequence"/>
</dbReference>
<evidence type="ECO:0000256" key="1">
    <source>
        <dbReference type="SAM" id="SignalP"/>
    </source>
</evidence>
<comment type="caution">
    <text evidence="2">The sequence shown here is derived from an EMBL/GenBank/DDBJ whole genome shotgun (WGS) entry which is preliminary data.</text>
</comment>
<dbReference type="EMBL" id="JPEO01000002">
    <property type="protein sequence ID" value="KFZ38774.1"/>
    <property type="molecule type" value="Genomic_DNA"/>
</dbReference>
<organism evidence="2 3">
    <name type="scientific">Shewanella mangrovi</name>
    <dbReference type="NCBI Taxonomy" id="1515746"/>
    <lineage>
        <taxon>Bacteria</taxon>
        <taxon>Pseudomonadati</taxon>
        <taxon>Pseudomonadota</taxon>
        <taxon>Gammaproteobacteria</taxon>
        <taxon>Alteromonadales</taxon>
        <taxon>Shewanellaceae</taxon>
        <taxon>Shewanella</taxon>
    </lineage>
</organism>
<dbReference type="OrthoDB" id="6400415at2"/>
<evidence type="ECO:0000313" key="2">
    <source>
        <dbReference type="EMBL" id="KFZ38774.1"/>
    </source>
</evidence>
<protein>
    <submittedName>
        <fullName evidence="2">Uncharacterized protein</fullName>
    </submittedName>
</protein>
<reference evidence="2 3" key="1">
    <citation type="submission" date="2014-06" db="EMBL/GenBank/DDBJ databases">
        <title>Shewanella sp. YQH10.</title>
        <authorList>
            <person name="Liu Y."/>
            <person name="Zeng R."/>
        </authorList>
    </citation>
    <scope>NUCLEOTIDE SEQUENCE [LARGE SCALE GENOMIC DNA]</scope>
    <source>
        <strain evidence="2 3">YQH10</strain>
    </source>
</reference>
<proteinExistence type="predicted"/>
<gene>
    <name evidence="2" type="ORF">HR45_05005</name>
</gene>
<dbReference type="STRING" id="1515746.HR45_05005"/>
<dbReference type="RefSeq" id="WP_037440174.1">
    <property type="nucleotide sequence ID" value="NZ_JPEO01000002.1"/>
</dbReference>
<evidence type="ECO:0000313" key="3">
    <source>
        <dbReference type="Proteomes" id="UP000029264"/>
    </source>
</evidence>
<sequence length="135" mass="15298">MRPCIFLALCIASLNVFAIDKSQYTPEQLFVIGTELFKAERKEFNPKLGLEFMLESARFKYEHAPFGLCISLSTTKEILDLKEAYSWCYVAEKIGNKFSKMAAERSEEILGKILLDDGVEAVTEAKELGKLKYGQ</sequence>
<feature type="signal peptide" evidence="1">
    <location>
        <begin position="1"/>
        <end position="18"/>
    </location>
</feature>
<dbReference type="AlphaFoldDB" id="A0A094JL38"/>
<keyword evidence="3" id="KW-1185">Reference proteome</keyword>
<accession>A0A094JL38</accession>
<name>A0A094JL38_9GAMM</name>